<sequence>MAAHSSNLPPIIIKKVKGGRHDAHGSSTWKIALADFMTAMFIIFLMLWIINQSTPEQKVSIAEYFAPVSASRNPSGSGQMLNGETISKDGALRNPSAPLGTPGGGPSLPKDGDGNTDVPGFPGAQPKPLGIEAEPGALSGQKTPAPPAAEVERQVRQALQGVPELQGFQANVQFAQTQDGTRIDLIDNEKQELFPKGSSRMLPQTERLMAQVAKIIASVPNKVAISGHTDSVAFGPRSQYDNWDLSADRANSSRRALTKNGIADDRIASVEGKADREPKVPEDPKAASNRRISITLLNEPVPPAPAGGTGAASAAAPVQPPPPGPDGRLIPRQ</sequence>
<organism evidence="11 12">
    <name type="scientific">Elstera litoralis</name>
    <dbReference type="NCBI Taxonomy" id="552518"/>
    <lineage>
        <taxon>Bacteria</taxon>
        <taxon>Pseudomonadati</taxon>
        <taxon>Pseudomonadota</taxon>
        <taxon>Alphaproteobacteria</taxon>
        <taxon>Rhodospirillales</taxon>
        <taxon>Rhodospirillaceae</taxon>
        <taxon>Elstera</taxon>
    </lineage>
</organism>
<evidence type="ECO:0000256" key="2">
    <source>
        <dbReference type="ARBA" id="ARBA00008914"/>
    </source>
</evidence>
<dbReference type="SUPFAM" id="SSF103088">
    <property type="entry name" value="OmpA-like"/>
    <property type="match status" value="1"/>
</dbReference>
<dbReference type="Proteomes" id="UP000033774">
    <property type="component" value="Unassembled WGS sequence"/>
</dbReference>
<dbReference type="Pfam" id="PF13677">
    <property type="entry name" value="MotB_plug"/>
    <property type="match status" value="1"/>
</dbReference>
<evidence type="ECO:0000256" key="7">
    <source>
        <dbReference type="PROSITE-ProRule" id="PRU00473"/>
    </source>
</evidence>
<evidence type="ECO:0000256" key="1">
    <source>
        <dbReference type="ARBA" id="ARBA00004162"/>
    </source>
</evidence>
<feature type="compositionally biased region" description="Polar residues" evidence="8">
    <location>
        <begin position="71"/>
        <end position="85"/>
    </location>
</feature>
<dbReference type="EMBL" id="LAJY01000252">
    <property type="protein sequence ID" value="KJV09590.1"/>
    <property type="molecule type" value="Genomic_DNA"/>
</dbReference>
<gene>
    <name evidence="11" type="ORF">VZ95_10545</name>
</gene>
<feature type="compositionally biased region" description="Basic and acidic residues" evidence="8">
    <location>
        <begin position="267"/>
        <end position="285"/>
    </location>
</feature>
<keyword evidence="3" id="KW-1003">Cell membrane</keyword>
<evidence type="ECO:0000256" key="6">
    <source>
        <dbReference type="ARBA" id="ARBA00023136"/>
    </source>
</evidence>
<dbReference type="PANTHER" id="PTHR30329">
    <property type="entry name" value="STATOR ELEMENT OF FLAGELLAR MOTOR COMPLEX"/>
    <property type="match status" value="1"/>
</dbReference>
<feature type="domain" description="OmpA-like" evidence="10">
    <location>
        <begin position="181"/>
        <end position="300"/>
    </location>
</feature>
<evidence type="ECO:0000313" key="12">
    <source>
        <dbReference type="Proteomes" id="UP000033774"/>
    </source>
</evidence>
<dbReference type="InterPro" id="IPR050330">
    <property type="entry name" value="Bact_OuterMem_StrucFunc"/>
</dbReference>
<dbReference type="InterPro" id="IPR036737">
    <property type="entry name" value="OmpA-like_sf"/>
</dbReference>
<keyword evidence="4 9" id="KW-0812">Transmembrane</keyword>
<keyword evidence="6 7" id="KW-0472">Membrane</keyword>
<evidence type="ECO:0000313" key="11">
    <source>
        <dbReference type="EMBL" id="KJV09590.1"/>
    </source>
</evidence>
<name>A0A0F3IS90_9PROT</name>
<evidence type="ECO:0000256" key="3">
    <source>
        <dbReference type="ARBA" id="ARBA00022475"/>
    </source>
</evidence>
<feature type="transmembrane region" description="Helical" evidence="9">
    <location>
        <begin position="31"/>
        <end position="50"/>
    </location>
</feature>
<dbReference type="GO" id="GO:0005886">
    <property type="term" value="C:plasma membrane"/>
    <property type="evidence" value="ECO:0007669"/>
    <property type="project" value="UniProtKB-SubCell"/>
</dbReference>
<protein>
    <recommendedName>
        <fullName evidence="10">OmpA-like domain-containing protein</fullName>
    </recommendedName>
</protein>
<comment type="similarity">
    <text evidence="2">Belongs to the MotB family.</text>
</comment>
<evidence type="ECO:0000256" key="5">
    <source>
        <dbReference type="ARBA" id="ARBA00022989"/>
    </source>
</evidence>
<reference evidence="11 12" key="1">
    <citation type="submission" date="2015-03" db="EMBL/GenBank/DDBJ databases">
        <title>Draft genome sequence of Elstera litoralis.</title>
        <authorList>
            <person name="Rahalkar M.C."/>
            <person name="Dhakephalkar P.K."/>
            <person name="Pore S.D."/>
            <person name="Arora P."/>
            <person name="Kapse N.G."/>
            <person name="Pandit P.S."/>
        </authorList>
    </citation>
    <scope>NUCLEOTIDE SEQUENCE [LARGE SCALE GENOMIC DNA]</scope>
    <source>
        <strain evidence="11 12">Dia-1</strain>
    </source>
</reference>
<feature type="region of interest" description="Disordered" evidence="8">
    <location>
        <begin position="71"/>
        <end position="145"/>
    </location>
</feature>
<dbReference type="Gene3D" id="3.30.1330.60">
    <property type="entry name" value="OmpA-like domain"/>
    <property type="match status" value="1"/>
</dbReference>
<dbReference type="AlphaFoldDB" id="A0A0F3IS90"/>
<keyword evidence="5 9" id="KW-1133">Transmembrane helix</keyword>
<feature type="region of interest" description="Disordered" evidence="8">
    <location>
        <begin position="267"/>
        <end position="333"/>
    </location>
</feature>
<accession>A0A0F3IS90</accession>
<dbReference type="InterPro" id="IPR025713">
    <property type="entry name" value="MotB-like_N_dom"/>
</dbReference>
<evidence type="ECO:0000256" key="9">
    <source>
        <dbReference type="SAM" id="Phobius"/>
    </source>
</evidence>
<dbReference type="Pfam" id="PF00691">
    <property type="entry name" value="OmpA"/>
    <property type="match status" value="1"/>
</dbReference>
<dbReference type="InterPro" id="IPR006665">
    <property type="entry name" value="OmpA-like"/>
</dbReference>
<comment type="subcellular location">
    <subcellularLocation>
        <location evidence="1">Cell membrane</location>
        <topology evidence="1">Single-pass membrane protein</topology>
    </subcellularLocation>
</comment>
<evidence type="ECO:0000259" key="10">
    <source>
        <dbReference type="PROSITE" id="PS51123"/>
    </source>
</evidence>
<dbReference type="PANTHER" id="PTHR30329:SF21">
    <property type="entry name" value="LIPOPROTEIN YIAD-RELATED"/>
    <property type="match status" value="1"/>
</dbReference>
<proteinExistence type="inferred from homology"/>
<dbReference type="CDD" id="cd07185">
    <property type="entry name" value="OmpA_C-like"/>
    <property type="match status" value="1"/>
</dbReference>
<dbReference type="RefSeq" id="WP_045775803.1">
    <property type="nucleotide sequence ID" value="NZ_LAJY01000252.1"/>
</dbReference>
<dbReference type="PATRIC" id="fig|552518.3.peg.1541"/>
<dbReference type="PROSITE" id="PS51123">
    <property type="entry name" value="OMPA_2"/>
    <property type="match status" value="1"/>
</dbReference>
<dbReference type="OrthoDB" id="7170686at2"/>
<comment type="caution">
    <text evidence="11">The sequence shown here is derived from an EMBL/GenBank/DDBJ whole genome shotgun (WGS) entry which is preliminary data.</text>
</comment>
<keyword evidence="12" id="KW-1185">Reference proteome</keyword>
<evidence type="ECO:0000256" key="8">
    <source>
        <dbReference type="SAM" id="MobiDB-lite"/>
    </source>
</evidence>
<evidence type="ECO:0000256" key="4">
    <source>
        <dbReference type="ARBA" id="ARBA00022692"/>
    </source>
</evidence>